<sequence>MLESRFQEELEAQERFYGISISACINSTPLISSR</sequence>
<reference evidence="2" key="1">
    <citation type="submission" date="2016-11" db="UniProtKB">
        <authorList>
            <consortium name="WormBaseParasite"/>
        </authorList>
    </citation>
    <scope>IDENTIFICATION</scope>
</reference>
<accession>A0A1I7WGH9</accession>
<keyword evidence="1" id="KW-1185">Reference proteome</keyword>
<dbReference type="Proteomes" id="UP000095283">
    <property type="component" value="Unplaced"/>
</dbReference>
<dbReference type="AlphaFoldDB" id="A0A1I7WGH9"/>
<dbReference type="WBParaSite" id="Hba_04097">
    <property type="protein sequence ID" value="Hba_04097"/>
    <property type="gene ID" value="Hba_04097"/>
</dbReference>
<evidence type="ECO:0000313" key="1">
    <source>
        <dbReference type="Proteomes" id="UP000095283"/>
    </source>
</evidence>
<organism evidence="1 2">
    <name type="scientific">Heterorhabditis bacteriophora</name>
    <name type="common">Entomopathogenic nematode worm</name>
    <dbReference type="NCBI Taxonomy" id="37862"/>
    <lineage>
        <taxon>Eukaryota</taxon>
        <taxon>Metazoa</taxon>
        <taxon>Ecdysozoa</taxon>
        <taxon>Nematoda</taxon>
        <taxon>Chromadorea</taxon>
        <taxon>Rhabditida</taxon>
        <taxon>Rhabditina</taxon>
        <taxon>Rhabditomorpha</taxon>
        <taxon>Strongyloidea</taxon>
        <taxon>Heterorhabditidae</taxon>
        <taxon>Heterorhabditis</taxon>
    </lineage>
</organism>
<evidence type="ECO:0000313" key="2">
    <source>
        <dbReference type="WBParaSite" id="Hba_04097"/>
    </source>
</evidence>
<protein>
    <submittedName>
        <fullName evidence="2">Uncharacterized protein</fullName>
    </submittedName>
</protein>
<name>A0A1I7WGH9_HETBA</name>
<proteinExistence type="predicted"/>